<proteinExistence type="predicted"/>
<reference evidence="1" key="1">
    <citation type="submission" date="2017-10" db="EMBL/GenBank/DDBJ databases">
        <title>Draft genome sequence of the planktic cyanobacteria Tychonema bourrellyi isolated from alpine lentic freshwater.</title>
        <authorList>
            <person name="Tett A."/>
            <person name="Armanini F."/>
            <person name="Asnicar F."/>
            <person name="Boscaini A."/>
            <person name="Pasolli E."/>
            <person name="Zolfo M."/>
            <person name="Donati C."/>
            <person name="Salmaso N."/>
            <person name="Segata N."/>
        </authorList>
    </citation>
    <scope>NUCLEOTIDE SEQUENCE</scope>
    <source>
        <strain evidence="1">FEM_GT703</strain>
    </source>
</reference>
<keyword evidence="2" id="KW-1185">Reference proteome</keyword>
<organism evidence="1 2">
    <name type="scientific">Tychonema bourrellyi FEM_GT703</name>
    <dbReference type="NCBI Taxonomy" id="2040638"/>
    <lineage>
        <taxon>Bacteria</taxon>
        <taxon>Bacillati</taxon>
        <taxon>Cyanobacteriota</taxon>
        <taxon>Cyanophyceae</taxon>
        <taxon>Oscillatoriophycideae</taxon>
        <taxon>Oscillatoriales</taxon>
        <taxon>Microcoleaceae</taxon>
        <taxon>Tychonema</taxon>
    </lineage>
</organism>
<dbReference type="Pfam" id="PF12686">
    <property type="entry name" value="DUF3800"/>
    <property type="match status" value="1"/>
</dbReference>
<gene>
    <name evidence="1" type="ORF">CP500_016525</name>
</gene>
<comment type="caution">
    <text evidence="1">The sequence shown here is derived from an EMBL/GenBank/DDBJ whole genome shotgun (WGS) entry which is preliminary data.</text>
</comment>
<protein>
    <submittedName>
        <fullName evidence="1">DUF3800 domain-containing protein</fullName>
    </submittedName>
</protein>
<name>A0A2G4EXV9_9CYAN</name>
<dbReference type="OrthoDB" id="2680392at2"/>
<evidence type="ECO:0000313" key="1">
    <source>
        <dbReference type="EMBL" id="PHX54359.1"/>
    </source>
</evidence>
<dbReference type="EMBL" id="NXIB02000106">
    <property type="protein sequence ID" value="PHX54359.1"/>
    <property type="molecule type" value="Genomic_DNA"/>
</dbReference>
<dbReference type="AlphaFoldDB" id="A0A2G4EXV9"/>
<sequence>MVRFGVTAGVISFWNKVMEFLYMDESGDNGLVEGSTDFYILAGVAIETNYLKELFWIVLNFRQSISQRYGLKIQELKGSDLFAHRGAFFNSLANPVDMEDIYIGIVNILCDSPIQLFATVRSKNEFRNRYSQLNKKSVKLFSEEIWREFLSIYENYLHDKSRATKQSQNGLIYFDRNPSQEKNIRTIVRERFRKFDIQSEYPECGIVEDVVFRDSHSSYFIQLADILAFTVSRLITGRGNNDVFSIKPEIASKLEAKIILRKGKFTHL</sequence>
<accession>A0A2G4EXV9</accession>
<dbReference type="Proteomes" id="UP000226442">
    <property type="component" value="Unassembled WGS sequence"/>
</dbReference>
<dbReference type="InterPro" id="IPR024524">
    <property type="entry name" value="DUF3800"/>
</dbReference>
<evidence type="ECO:0000313" key="2">
    <source>
        <dbReference type="Proteomes" id="UP000226442"/>
    </source>
</evidence>